<keyword evidence="7" id="KW-1185">Reference proteome</keyword>
<dbReference type="InterPro" id="IPR026591">
    <property type="entry name" value="Sirtuin_cat_small_dom_sf"/>
</dbReference>
<dbReference type="InterPro" id="IPR003000">
    <property type="entry name" value="Sirtuin"/>
</dbReference>
<feature type="binding site" evidence="3 4">
    <location>
        <position position="197"/>
    </location>
    <ligand>
        <name>Zn(2+)</name>
        <dbReference type="ChEBI" id="CHEBI:29105"/>
    </ligand>
</feature>
<dbReference type="Proteomes" id="UP001144372">
    <property type="component" value="Unassembled WGS sequence"/>
</dbReference>
<organism evidence="6 7">
    <name type="scientific">Desulforhabdus amnigena</name>
    <dbReference type="NCBI Taxonomy" id="40218"/>
    <lineage>
        <taxon>Bacteria</taxon>
        <taxon>Pseudomonadati</taxon>
        <taxon>Thermodesulfobacteriota</taxon>
        <taxon>Syntrophobacteria</taxon>
        <taxon>Syntrophobacterales</taxon>
        <taxon>Syntrophobacteraceae</taxon>
        <taxon>Desulforhabdus</taxon>
    </lineage>
</organism>
<comment type="cofactor">
    <cofactor evidence="3">
        <name>Zn(2+)</name>
        <dbReference type="ChEBI" id="CHEBI:29105"/>
    </cofactor>
    <text evidence="3">Binds 1 zinc ion per subunit.</text>
</comment>
<comment type="catalytic activity">
    <reaction evidence="3">
        <text>N(6)-succinyl-L-lysyl-[protein] + NAD(+) + H2O = 2''-O-succinyl-ADP-D-ribose + nicotinamide + L-lysyl-[protein]</text>
        <dbReference type="Rhea" id="RHEA:47668"/>
        <dbReference type="Rhea" id="RHEA-COMP:9752"/>
        <dbReference type="Rhea" id="RHEA-COMP:11877"/>
        <dbReference type="ChEBI" id="CHEBI:15377"/>
        <dbReference type="ChEBI" id="CHEBI:17154"/>
        <dbReference type="ChEBI" id="CHEBI:29969"/>
        <dbReference type="ChEBI" id="CHEBI:57540"/>
        <dbReference type="ChEBI" id="CHEBI:87830"/>
        <dbReference type="ChEBI" id="CHEBI:87832"/>
    </reaction>
</comment>
<dbReference type="EMBL" id="BSDR01000001">
    <property type="protein sequence ID" value="GLI34810.1"/>
    <property type="molecule type" value="Genomic_DNA"/>
</dbReference>
<feature type="binding site" evidence="3 4">
    <location>
        <position position="180"/>
    </location>
    <ligand>
        <name>Zn(2+)</name>
        <dbReference type="ChEBI" id="CHEBI:29105"/>
    </ligand>
</feature>
<feature type="binding site" evidence="3">
    <location>
        <begin position="73"/>
        <end position="92"/>
    </location>
    <ligand>
        <name>NAD(+)</name>
        <dbReference type="ChEBI" id="CHEBI:57540"/>
    </ligand>
</feature>
<dbReference type="Pfam" id="PF02146">
    <property type="entry name" value="SIR2"/>
    <property type="match status" value="1"/>
</dbReference>
<keyword evidence="2 3" id="KW-0520">NAD</keyword>
<dbReference type="Gene3D" id="3.40.50.1220">
    <property type="entry name" value="TPP-binding domain"/>
    <property type="match status" value="1"/>
</dbReference>
<evidence type="ECO:0000259" key="5">
    <source>
        <dbReference type="PROSITE" id="PS50305"/>
    </source>
</evidence>
<dbReference type="NCBIfam" id="NF001753">
    <property type="entry name" value="PRK00481.1-3"/>
    <property type="match status" value="1"/>
</dbReference>
<dbReference type="InterPro" id="IPR029035">
    <property type="entry name" value="DHS-like_NAD/FAD-binding_dom"/>
</dbReference>
<dbReference type="GO" id="GO:0008270">
    <property type="term" value="F:zinc ion binding"/>
    <property type="evidence" value="ECO:0007669"/>
    <property type="project" value="UniProtKB-UniRule"/>
</dbReference>
<feature type="binding site" evidence="3">
    <location>
        <begin position="151"/>
        <end position="154"/>
    </location>
    <ligand>
        <name>NAD(+)</name>
        <dbReference type="ChEBI" id="CHEBI:57540"/>
    </ligand>
</feature>
<gene>
    <name evidence="3" type="primary">cobB</name>
    <name evidence="6" type="ORF">DAMNIGENAA_22430</name>
</gene>
<feature type="active site" description="Proton acceptor" evidence="3 4">
    <location>
        <position position="169"/>
    </location>
</feature>
<comment type="subcellular location">
    <subcellularLocation>
        <location evidence="3">Cytoplasm</location>
    </subcellularLocation>
</comment>
<evidence type="ECO:0000256" key="3">
    <source>
        <dbReference type="HAMAP-Rule" id="MF_01121"/>
    </source>
</evidence>
<dbReference type="PANTHER" id="PTHR11085">
    <property type="entry name" value="NAD-DEPENDENT PROTEIN DEACYLASE SIRTUIN-5, MITOCHONDRIAL-RELATED"/>
    <property type="match status" value="1"/>
</dbReference>
<keyword evidence="3 4" id="KW-0479">Metal-binding</keyword>
<keyword evidence="1" id="KW-0808">Transferase</keyword>
<dbReference type="EC" id="2.3.1.286" evidence="3"/>
<feature type="binding site" evidence="3">
    <location>
        <begin position="263"/>
        <end position="265"/>
    </location>
    <ligand>
        <name>NAD(+)</name>
        <dbReference type="ChEBI" id="CHEBI:57540"/>
    </ligand>
</feature>
<comment type="function">
    <text evidence="3">NAD-dependent lysine deacetylase and desuccinylase that specifically removes acetyl and succinyl groups on target proteins. Modulates the activities of several proteins which are inactive in their acylated form.</text>
</comment>
<keyword evidence="3 4" id="KW-0862">Zinc</keyword>
<evidence type="ECO:0000256" key="1">
    <source>
        <dbReference type="ARBA" id="ARBA00022679"/>
    </source>
</evidence>
<dbReference type="AlphaFoldDB" id="A0A9W6D5X7"/>
<dbReference type="PANTHER" id="PTHR11085:SF4">
    <property type="entry name" value="NAD-DEPENDENT PROTEIN DEACYLASE"/>
    <property type="match status" value="1"/>
</dbReference>
<keyword evidence="3" id="KW-0963">Cytoplasm</keyword>
<feature type="binding site" evidence="3">
    <location>
        <position position="117"/>
    </location>
    <ligand>
        <name>substrate</name>
    </ligand>
</feature>
<proteinExistence type="inferred from homology"/>
<dbReference type="CDD" id="cd01412">
    <property type="entry name" value="SIRT5_Af1_CobB"/>
    <property type="match status" value="1"/>
</dbReference>
<accession>A0A9W6D5X7</accession>
<protein>
    <recommendedName>
        <fullName evidence="3">NAD-dependent protein deacylase</fullName>
        <ecNumber evidence="3">2.3.1.286</ecNumber>
    </recommendedName>
    <alternativeName>
        <fullName evidence="3">Regulatory protein SIR2 homolog</fullName>
    </alternativeName>
</protein>
<sequence>MGGEGAAALFHSRLFEAAIAFCSLEEISLRVFCPLFLTFEQEGSVMIEQSAEEKIRVVKEKLAQSKRVVVLTGAGISAESGVPTFRGEGGLWRQYRATDLATPEAFARDPRLVWEFYNWRRELLAPLKPNAAHFALAEIEKKVPHFTLITQNIDGLHHKAGSRNILELHGNIWWLRCTGCSGLVEDRTVPLPELPLCKACGSLLRPHVVWFGEMLDPKILDQAYSTVQKCDLMMVIGTSGTVQPAASMGMQAKNAGAMVVEINLEPTPYTAAYHLSLIGKAGDIVPLLK</sequence>
<comment type="domain">
    <text evidence="3">2 residues (Tyr-117 and Arg-120) present in a large hydrophobic pocket are probably involved in substrate specificity. They are important for desuccinylation activity, but dispensable for deacetylation activity.</text>
</comment>
<comment type="similarity">
    <text evidence="3">Belongs to the sirtuin family. Class III subfamily.</text>
</comment>
<feature type="binding site" evidence="3 4">
    <location>
        <position position="177"/>
    </location>
    <ligand>
        <name>Zn(2+)</name>
        <dbReference type="ChEBI" id="CHEBI:29105"/>
    </ligand>
</feature>
<feature type="domain" description="Deacetylase sirtuin-type" evidence="5">
    <location>
        <begin position="48"/>
        <end position="289"/>
    </location>
</feature>
<feature type="binding site" evidence="3 4">
    <location>
        <position position="200"/>
    </location>
    <ligand>
        <name>Zn(2+)</name>
        <dbReference type="ChEBI" id="CHEBI:29105"/>
    </ligand>
</feature>
<feature type="binding site" evidence="3">
    <location>
        <position position="120"/>
    </location>
    <ligand>
        <name>substrate</name>
    </ligand>
</feature>
<reference evidence="6" key="1">
    <citation type="submission" date="2022-12" db="EMBL/GenBank/DDBJ databases">
        <title>Reference genome sequencing for broad-spectrum identification of bacterial and archaeal isolates by mass spectrometry.</title>
        <authorList>
            <person name="Sekiguchi Y."/>
            <person name="Tourlousse D.M."/>
        </authorList>
    </citation>
    <scope>NUCLEOTIDE SEQUENCE</scope>
    <source>
        <strain evidence="6">ASRB1</strain>
    </source>
</reference>
<evidence type="ECO:0000256" key="4">
    <source>
        <dbReference type="PROSITE-ProRule" id="PRU00236"/>
    </source>
</evidence>
<dbReference type="InterPro" id="IPR026590">
    <property type="entry name" value="Ssirtuin_cat_dom"/>
</dbReference>
<comment type="catalytic activity">
    <reaction evidence="3">
        <text>N(6)-acetyl-L-lysyl-[protein] + NAD(+) + H2O = 2''-O-acetyl-ADP-D-ribose + nicotinamide + L-lysyl-[protein]</text>
        <dbReference type="Rhea" id="RHEA:43636"/>
        <dbReference type="Rhea" id="RHEA-COMP:9752"/>
        <dbReference type="Rhea" id="RHEA-COMP:10731"/>
        <dbReference type="ChEBI" id="CHEBI:15377"/>
        <dbReference type="ChEBI" id="CHEBI:17154"/>
        <dbReference type="ChEBI" id="CHEBI:29969"/>
        <dbReference type="ChEBI" id="CHEBI:57540"/>
        <dbReference type="ChEBI" id="CHEBI:61930"/>
        <dbReference type="ChEBI" id="CHEBI:83767"/>
        <dbReference type="EC" id="2.3.1.286"/>
    </reaction>
</comment>
<evidence type="ECO:0000313" key="6">
    <source>
        <dbReference type="EMBL" id="GLI34810.1"/>
    </source>
</evidence>
<feature type="binding site" evidence="3">
    <location>
        <begin position="237"/>
        <end position="239"/>
    </location>
    <ligand>
        <name>NAD(+)</name>
        <dbReference type="ChEBI" id="CHEBI:57540"/>
    </ligand>
</feature>
<dbReference type="GO" id="GO:0070403">
    <property type="term" value="F:NAD+ binding"/>
    <property type="evidence" value="ECO:0007669"/>
    <property type="project" value="UniProtKB-UniRule"/>
</dbReference>
<evidence type="ECO:0000313" key="7">
    <source>
        <dbReference type="Proteomes" id="UP001144372"/>
    </source>
</evidence>
<dbReference type="InterPro" id="IPR050134">
    <property type="entry name" value="NAD-dep_sirtuin_deacylases"/>
</dbReference>
<dbReference type="GO" id="GO:0036055">
    <property type="term" value="F:protein-succinyllysine desuccinylase activity"/>
    <property type="evidence" value="ECO:0007669"/>
    <property type="project" value="UniProtKB-UniRule"/>
</dbReference>
<dbReference type="HAMAP" id="MF_01121">
    <property type="entry name" value="Sirtuin_ClassIII"/>
    <property type="match status" value="1"/>
</dbReference>
<dbReference type="PROSITE" id="PS50305">
    <property type="entry name" value="SIRTUIN"/>
    <property type="match status" value="1"/>
</dbReference>
<dbReference type="Gene3D" id="3.30.1600.10">
    <property type="entry name" value="SIR2/SIRT2 'Small Domain"/>
    <property type="match status" value="1"/>
</dbReference>
<feature type="binding site" evidence="3">
    <location>
        <position position="281"/>
    </location>
    <ligand>
        <name>NAD(+)</name>
        <dbReference type="ChEBI" id="CHEBI:57540"/>
    </ligand>
</feature>
<dbReference type="GO" id="GO:0036054">
    <property type="term" value="F:protein-malonyllysine demalonylase activity"/>
    <property type="evidence" value="ECO:0007669"/>
    <property type="project" value="InterPro"/>
</dbReference>
<evidence type="ECO:0000256" key="2">
    <source>
        <dbReference type="ARBA" id="ARBA00023027"/>
    </source>
</evidence>
<comment type="caution">
    <text evidence="6">The sequence shown here is derived from an EMBL/GenBank/DDBJ whole genome shotgun (WGS) entry which is preliminary data.</text>
</comment>
<dbReference type="InterPro" id="IPR027546">
    <property type="entry name" value="Sirtuin_class_III"/>
</dbReference>
<dbReference type="GO" id="GO:0005737">
    <property type="term" value="C:cytoplasm"/>
    <property type="evidence" value="ECO:0007669"/>
    <property type="project" value="UniProtKB-SubCell"/>
</dbReference>
<name>A0A9W6D5X7_9BACT</name>
<dbReference type="GO" id="GO:0017136">
    <property type="term" value="F:histone deacetylase activity, NAD-dependent"/>
    <property type="evidence" value="ECO:0007669"/>
    <property type="project" value="TreeGrafter"/>
</dbReference>
<dbReference type="SUPFAM" id="SSF52467">
    <property type="entry name" value="DHS-like NAD/FAD-binding domain"/>
    <property type="match status" value="1"/>
</dbReference>